<gene>
    <name evidence="3" type="ORF">C1I64_07090</name>
</gene>
<dbReference type="InterPro" id="IPR057204">
    <property type="entry name" value="DUF7882"/>
</dbReference>
<name>A0A3Q9UW14_9MICO</name>
<dbReference type="GO" id="GO:0016874">
    <property type="term" value="F:ligase activity"/>
    <property type="evidence" value="ECO:0007669"/>
    <property type="project" value="UniProtKB-KW"/>
</dbReference>
<evidence type="ECO:0000256" key="1">
    <source>
        <dbReference type="SAM" id="MobiDB-lite"/>
    </source>
</evidence>
<dbReference type="Pfam" id="PF25355">
    <property type="entry name" value="DUF7882"/>
    <property type="match status" value="1"/>
</dbReference>
<feature type="region of interest" description="Disordered" evidence="1">
    <location>
        <begin position="88"/>
        <end position="119"/>
    </location>
</feature>
<evidence type="ECO:0000313" key="3">
    <source>
        <dbReference type="EMBL" id="AZZ51836.1"/>
    </source>
</evidence>
<organism evidence="3 4">
    <name type="scientific">Rathayibacter festucae DSM 15932</name>
    <dbReference type="NCBI Taxonomy" id="1328866"/>
    <lineage>
        <taxon>Bacteria</taxon>
        <taxon>Bacillati</taxon>
        <taxon>Actinomycetota</taxon>
        <taxon>Actinomycetes</taxon>
        <taxon>Micrococcales</taxon>
        <taxon>Microbacteriaceae</taxon>
        <taxon>Rathayibacter</taxon>
    </lineage>
</organism>
<keyword evidence="3" id="KW-0436">Ligase</keyword>
<protein>
    <submittedName>
        <fullName evidence="3">ATP-dependent DNA ligase</fullName>
    </submittedName>
</protein>
<dbReference type="RefSeq" id="WP_127886725.1">
    <property type="nucleotide sequence ID" value="NZ_CP028137.1"/>
</dbReference>
<proteinExistence type="predicted"/>
<sequence>MGRLVYDSRLDVDFEDRVLGHLQVVIGTKLGRGESFYLSWKDLPAVGSGRTSIWLHPASALRFRYASADRVVLNQAWVRRWIADSYAPGGLRLTDEPEPEGDRPPRTVTPASSPRAPRL</sequence>
<dbReference type="AlphaFoldDB" id="A0A3Q9UW14"/>
<reference evidence="3 4" key="1">
    <citation type="submission" date="2018-03" db="EMBL/GenBank/DDBJ databases">
        <title>Bacteriophage NCPPB3778 and a type I-E CRISPR drive the evolution of the US Biological Select Agent, Rathayibacter toxicus.</title>
        <authorList>
            <person name="Davis E.W.II."/>
            <person name="Tabima J.F."/>
            <person name="Weisberg A.J."/>
            <person name="Dantas Lopes L."/>
            <person name="Wiseman M.S."/>
            <person name="Wiseman M.S."/>
            <person name="Pupko T."/>
            <person name="Belcher M.S."/>
            <person name="Sechler A.J."/>
            <person name="Tancos M.A."/>
            <person name="Schroeder B.K."/>
            <person name="Murray T.D."/>
            <person name="Luster D.G."/>
            <person name="Schneider W.L."/>
            <person name="Rogers E."/>
            <person name="Andreote F.D."/>
            <person name="Grunwald N.J."/>
            <person name="Putnam M.L."/>
            <person name="Chang J.H."/>
        </authorList>
    </citation>
    <scope>NUCLEOTIDE SEQUENCE [LARGE SCALE GENOMIC DNA]</scope>
    <source>
        <strain evidence="3 4">DSM 15932</strain>
    </source>
</reference>
<dbReference type="KEGG" id="rfs:C1I64_07090"/>
<evidence type="ECO:0000259" key="2">
    <source>
        <dbReference type="Pfam" id="PF25355"/>
    </source>
</evidence>
<accession>A0A3Q9UW14</accession>
<evidence type="ECO:0000313" key="4">
    <source>
        <dbReference type="Proteomes" id="UP000285317"/>
    </source>
</evidence>
<dbReference type="EMBL" id="CP028137">
    <property type="protein sequence ID" value="AZZ51836.1"/>
    <property type="molecule type" value="Genomic_DNA"/>
</dbReference>
<dbReference type="Proteomes" id="UP000285317">
    <property type="component" value="Chromosome"/>
</dbReference>
<feature type="domain" description="DUF7882" evidence="2">
    <location>
        <begin position="1"/>
        <end position="96"/>
    </location>
</feature>